<organism evidence="2 3">
    <name type="scientific">Geobacillus kaustophilus</name>
    <dbReference type="NCBI Taxonomy" id="1462"/>
    <lineage>
        <taxon>Bacteria</taxon>
        <taxon>Bacillati</taxon>
        <taxon>Bacillota</taxon>
        <taxon>Bacilli</taxon>
        <taxon>Bacillales</taxon>
        <taxon>Anoxybacillaceae</taxon>
        <taxon>Geobacillus</taxon>
        <taxon>Geobacillus thermoleovorans group</taxon>
    </lineage>
</organism>
<sequence length="119" mass="12828">MDIVFAKLVSIISNRRLANQAEQSSQVEETGDEPTAPADETEETKNESAPSALESIETEKTAAAPAEDDTAVQLDKQADAAIKAERNHPSHLPEKRKQRSAPGKRQLPAPKGMAGNIKQ</sequence>
<dbReference type="EMBL" id="JYBP01000003">
    <property type="protein sequence ID" value="KJE26611.1"/>
    <property type="molecule type" value="Genomic_DNA"/>
</dbReference>
<dbReference type="Proteomes" id="UP000032522">
    <property type="component" value="Unassembled WGS sequence"/>
</dbReference>
<feature type="compositionally biased region" description="Polar residues" evidence="1">
    <location>
        <begin position="16"/>
        <end position="28"/>
    </location>
</feature>
<protein>
    <submittedName>
        <fullName evidence="2">Uncharacterized protein</fullName>
    </submittedName>
</protein>
<comment type="caution">
    <text evidence="2">The sequence shown here is derived from an EMBL/GenBank/DDBJ whole genome shotgun (WGS) entry which is preliminary data.</text>
</comment>
<accession>A0A0D8BR41</accession>
<feature type="compositionally biased region" description="Basic and acidic residues" evidence="1">
    <location>
        <begin position="76"/>
        <end position="95"/>
    </location>
</feature>
<proteinExistence type="predicted"/>
<gene>
    <name evidence="2" type="ORF">LG52_2199</name>
</gene>
<name>A0A0D8BR41_GEOKU</name>
<evidence type="ECO:0000313" key="3">
    <source>
        <dbReference type="Proteomes" id="UP000032522"/>
    </source>
</evidence>
<evidence type="ECO:0000313" key="2">
    <source>
        <dbReference type="EMBL" id="KJE26611.1"/>
    </source>
</evidence>
<evidence type="ECO:0000256" key="1">
    <source>
        <dbReference type="SAM" id="MobiDB-lite"/>
    </source>
</evidence>
<dbReference type="AlphaFoldDB" id="A0A0D8BR41"/>
<reference evidence="2 3" key="1">
    <citation type="submission" date="2015-01" db="EMBL/GenBank/DDBJ databases">
        <authorList>
            <person name="Filippidou S."/>
            <person name="Jeanneret N."/>
            <person name="Russel-Delif L."/>
            <person name="Junier T."/>
            <person name="Wunderlin T."/>
            <person name="Molina V."/>
            <person name="Johnson S.L."/>
            <person name="Davenport K.W."/>
            <person name="Chain P.S."/>
            <person name="Dorador C."/>
            <person name="Junier P."/>
        </authorList>
    </citation>
    <scope>NUCLEOTIDE SEQUENCE [LARGE SCALE GENOMIC DNA]</scope>
    <source>
        <strain evidence="2 3">Et7/4</strain>
    </source>
</reference>
<feature type="region of interest" description="Disordered" evidence="1">
    <location>
        <begin position="16"/>
        <end position="119"/>
    </location>
</feature>